<feature type="compositionally biased region" description="Basic and acidic residues" evidence="1">
    <location>
        <begin position="239"/>
        <end position="253"/>
    </location>
</feature>
<reference evidence="2 3" key="1">
    <citation type="journal article" date="2021" name="BMC Biol.">
        <title>Horizontally acquired antibacterial genes associated with adaptive radiation of ladybird beetles.</title>
        <authorList>
            <person name="Li H.S."/>
            <person name="Tang X.F."/>
            <person name="Huang Y.H."/>
            <person name="Xu Z.Y."/>
            <person name="Chen M.L."/>
            <person name="Du X.Y."/>
            <person name="Qiu B.Y."/>
            <person name="Chen P.T."/>
            <person name="Zhang W."/>
            <person name="Slipinski A."/>
            <person name="Escalona H.E."/>
            <person name="Waterhouse R.M."/>
            <person name="Zwick A."/>
            <person name="Pang H."/>
        </authorList>
    </citation>
    <scope>NUCLEOTIDE SEQUENCE [LARGE SCALE GENOMIC DNA]</scope>
    <source>
        <strain evidence="2">SYSU2018</strain>
    </source>
</reference>
<proteinExistence type="predicted"/>
<gene>
    <name evidence="2" type="ORF">HHI36_004944</name>
</gene>
<comment type="caution">
    <text evidence="2">The sequence shown here is derived from an EMBL/GenBank/DDBJ whole genome shotgun (WGS) entry which is preliminary data.</text>
</comment>
<dbReference type="PANTHER" id="PTHR33480:SF1">
    <property type="entry name" value="TYR RECOMBINASE DOMAIN-CONTAINING PROTEIN"/>
    <property type="match status" value="1"/>
</dbReference>
<sequence length="253" mass="29123">MKTIYCRVILLNRRRPGEVERIFVETYVDCSKNQESYEDFQEAVSNTERILLQNLKRIVIRGKGGKPVPVLYSTFIQARIAELLKFRAKFLKEDNAYLLGNPGFQSSIVGYKVVSKYAASCGAKNPKTLTCTKLRKHLATLTQLFNMNDNEIDQLARFIDHTVGEDAVSEHSEDENDAAALVFERTLIDEVDQSDERKQKKAKQIVNKKRRVLIPWTEEQKQAVTSYFKTNISNGKPPIRRECEDLKKQHPDL</sequence>
<dbReference type="EMBL" id="JABFTP020000144">
    <property type="protein sequence ID" value="KAL3281740.1"/>
    <property type="molecule type" value="Genomic_DNA"/>
</dbReference>
<evidence type="ECO:0000256" key="1">
    <source>
        <dbReference type="SAM" id="MobiDB-lite"/>
    </source>
</evidence>
<dbReference type="PANTHER" id="PTHR33480">
    <property type="entry name" value="SET DOMAIN-CONTAINING PROTEIN-RELATED"/>
    <property type="match status" value="1"/>
</dbReference>
<feature type="region of interest" description="Disordered" evidence="1">
    <location>
        <begin position="234"/>
        <end position="253"/>
    </location>
</feature>
<name>A0ABD2NSZ5_9CUCU</name>
<keyword evidence="3" id="KW-1185">Reference proteome</keyword>
<accession>A0ABD2NSZ5</accession>
<dbReference type="AlphaFoldDB" id="A0ABD2NSZ5"/>
<dbReference type="Proteomes" id="UP001516400">
    <property type="component" value="Unassembled WGS sequence"/>
</dbReference>
<evidence type="ECO:0000313" key="2">
    <source>
        <dbReference type="EMBL" id="KAL3281740.1"/>
    </source>
</evidence>
<evidence type="ECO:0000313" key="3">
    <source>
        <dbReference type="Proteomes" id="UP001516400"/>
    </source>
</evidence>
<protein>
    <submittedName>
        <fullName evidence="2">Uncharacterized protein</fullName>
    </submittedName>
</protein>
<organism evidence="2 3">
    <name type="scientific">Cryptolaemus montrouzieri</name>
    <dbReference type="NCBI Taxonomy" id="559131"/>
    <lineage>
        <taxon>Eukaryota</taxon>
        <taxon>Metazoa</taxon>
        <taxon>Ecdysozoa</taxon>
        <taxon>Arthropoda</taxon>
        <taxon>Hexapoda</taxon>
        <taxon>Insecta</taxon>
        <taxon>Pterygota</taxon>
        <taxon>Neoptera</taxon>
        <taxon>Endopterygota</taxon>
        <taxon>Coleoptera</taxon>
        <taxon>Polyphaga</taxon>
        <taxon>Cucujiformia</taxon>
        <taxon>Coccinelloidea</taxon>
        <taxon>Coccinellidae</taxon>
        <taxon>Scymninae</taxon>
        <taxon>Scymnini</taxon>
        <taxon>Cryptolaemus</taxon>
    </lineage>
</organism>